<dbReference type="RefSeq" id="WP_162644154.1">
    <property type="nucleotide sequence ID" value="NZ_CP048286.1"/>
</dbReference>
<dbReference type="SMART" id="SM00283">
    <property type="entry name" value="MA"/>
    <property type="match status" value="1"/>
</dbReference>
<evidence type="ECO:0000256" key="5">
    <source>
        <dbReference type="ARBA" id="ARBA00029447"/>
    </source>
</evidence>
<reference evidence="10 11" key="1">
    <citation type="submission" date="2020-02" db="EMBL/GenBank/DDBJ databases">
        <title>Paenibacillus sp. nov., isolated from rhizosphere soil of tomato.</title>
        <authorList>
            <person name="Weon H.-Y."/>
            <person name="Lee S.A."/>
        </authorList>
    </citation>
    <scope>NUCLEOTIDE SEQUENCE [LARGE SCALE GENOMIC DNA]</scope>
    <source>
        <strain evidence="10 11">14171R-81</strain>
    </source>
</reference>
<dbReference type="CDD" id="cd11386">
    <property type="entry name" value="MCP_signal"/>
    <property type="match status" value="1"/>
</dbReference>
<organism evidence="10 11">
    <name type="scientific">Paenibacillus rhizovicinus</name>
    <dbReference type="NCBI Taxonomy" id="2704463"/>
    <lineage>
        <taxon>Bacteria</taxon>
        <taxon>Bacillati</taxon>
        <taxon>Bacillota</taxon>
        <taxon>Bacilli</taxon>
        <taxon>Bacillales</taxon>
        <taxon>Paenibacillaceae</taxon>
        <taxon>Paenibacillus</taxon>
    </lineage>
</organism>
<keyword evidence="2" id="KW-1003">Cell membrane</keyword>
<evidence type="ECO:0000313" key="11">
    <source>
        <dbReference type="Proteomes" id="UP000479114"/>
    </source>
</evidence>
<dbReference type="PRINTS" id="PR00260">
    <property type="entry name" value="CHEMTRNSDUCR"/>
</dbReference>
<keyword evidence="3 7" id="KW-0472">Membrane</keyword>
<evidence type="ECO:0000259" key="9">
    <source>
        <dbReference type="PROSITE" id="PS50885"/>
    </source>
</evidence>
<dbReference type="GO" id="GO:0006935">
    <property type="term" value="P:chemotaxis"/>
    <property type="evidence" value="ECO:0007669"/>
    <property type="project" value="InterPro"/>
</dbReference>
<evidence type="ECO:0000256" key="6">
    <source>
        <dbReference type="PROSITE-ProRule" id="PRU00284"/>
    </source>
</evidence>
<dbReference type="GO" id="GO:0005886">
    <property type="term" value="C:plasma membrane"/>
    <property type="evidence" value="ECO:0007669"/>
    <property type="project" value="UniProtKB-SubCell"/>
</dbReference>
<evidence type="ECO:0000256" key="7">
    <source>
        <dbReference type="SAM" id="Phobius"/>
    </source>
</evidence>
<dbReference type="InterPro" id="IPR004090">
    <property type="entry name" value="Chemotax_Me-accpt_rcpt"/>
</dbReference>
<comment type="subcellular location">
    <subcellularLocation>
        <location evidence="1">Cell membrane</location>
    </subcellularLocation>
</comment>
<sequence>MKVSMRIKLLASFSLILILLVTVAFISIVKMNALQTSVSVVQGNWLPSIQKINEVKDNFSAIQISAYNAALQQDSAKFNEAKRLIGNNIDVLNQNLSEYEQLIISPTERTIYDAVVRNTKNYSDLVSGISETQSNAERLTTIDNAKAAIKQVSDGLTKWIDFNNDGSEAEVEKAHQSNQDGRTLIIAFGIVAVLAGLALAVFISESVVRAIRKIVDVAIKVSQGDLREKTAVKSRDEIGELAAAFNTMIDNLRKLIGQTLDSAQSAAAAAQQISATTEEIAKGSTDQAESAQTINELVREMSIASSNVANNATTVAGISDETRRGAEKGAEAIHSSIQSMERVSGQMQLLEQDSHKIGQIIEVINEIAEQTNLLALNAAIEAARAGDQGRGFAVVADEVRKLAERSGEATKQIATIIKGMQNNTVQSVKAVEEASALSSSTGRTFEHIVRMVSDTASRIQEIAAASEEQSAQTGDVMHAVETIASSSEEAAAAAEEMASSSQALAHLADELNQNVAVFKV</sequence>
<dbReference type="KEGG" id="prz:GZH47_27445"/>
<dbReference type="SMART" id="SM00304">
    <property type="entry name" value="HAMP"/>
    <property type="match status" value="1"/>
</dbReference>
<gene>
    <name evidence="10" type="ORF">GZH47_27445</name>
</gene>
<keyword evidence="7" id="KW-1133">Transmembrane helix</keyword>
<dbReference type="GO" id="GO:0007165">
    <property type="term" value="P:signal transduction"/>
    <property type="evidence" value="ECO:0007669"/>
    <property type="project" value="UniProtKB-KW"/>
</dbReference>
<feature type="domain" description="Methyl-accepting transducer" evidence="8">
    <location>
        <begin position="262"/>
        <end position="498"/>
    </location>
</feature>
<name>A0A6C0P728_9BACL</name>
<keyword evidence="4 6" id="KW-0807">Transducer</keyword>
<dbReference type="InterPro" id="IPR004089">
    <property type="entry name" value="MCPsignal_dom"/>
</dbReference>
<evidence type="ECO:0000256" key="4">
    <source>
        <dbReference type="ARBA" id="ARBA00023224"/>
    </source>
</evidence>
<feature type="domain" description="HAMP" evidence="9">
    <location>
        <begin position="205"/>
        <end position="257"/>
    </location>
</feature>
<accession>A0A6C0P728</accession>
<dbReference type="Proteomes" id="UP000479114">
    <property type="component" value="Chromosome"/>
</dbReference>
<dbReference type="InterPro" id="IPR024478">
    <property type="entry name" value="HlyB_4HB_MCP"/>
</dbReference>
<protein>
    <submittedName>
        <fullName evidence="10">Methyl-accepting chemotaxis protein</fullName>
    </submittedName>
</protein>
<evidence type="ECO:0000256" key="3">
    <source>
        <dbReference type="ARBA" id="ARBA00023136"/>
    </source>
</evidence>
<dbReference type="PROSITE" id="PS50885">
    <property type="entry name" value="HAMP"/>
    <property type="match status" value="1"/>
</dbReference>
<dbReference type="Pfam" id="PF00015">
    <property type="entry name" value="MCPsignal"/>
    <property type="match status" value="1"/>
</dbReference>
<evidence type="ECO:0000259" key="8">
    <source>
        <dbReference type="PROSITE" id="PS50111"/>
    </source>
</evidence>
<dbReference type="PANTHER" id="PTHR32089">
    <property type="entry name" value="METHYL-ACCEPTING CHEMOTAXIS PROTEIN MCPB"/>
    <property type="match status" value="1"/>
</dbReference>
<keyword evidence="7" id="KW-0812">Transmembrane</keyword>
<evidence type="ECO:0000313" key="10">
    <source>
        <dbReference type="EMBL" id="QHW34161.1"/>
    </source>
</evidence>
<keyword evidence="11" id="KW-1185">Reference proteome</keyword>
<dbReference type="Pfam" id="PF00672">
    <property type="entry name" value="HAMP"/>
    <property type="match status" value="1"/>
</dbReference>
<dbReference type="AlphaFoldDB" id="A0A6C0P728"/>
<proteinExistence type="inferred from homology"/>
<evidence type="ECO:0000256" key="2">
    <source>
        <dbReference type="ARBA" id="ARBA00022475"/>
    </source>
</evidence>
<dbReference type="PROSITE" id="PS50111">
    <property type="entry name" value="CHEMOTAXIS_TRANSDUC_2"/>
    <property type="match status" value="1"/>
</dbReference>
<dbReference type="Gene3D" id="1.10.287.950">
    <property type="entry name" value="Methyl-accepting chemotaxis protein"/>
    <property type="match status" value="1"/>
</dbReference>
<evidence type="ECO:0000256" key="1">
    <source>
        <dbReference type="ARBA" id="ARBA00004236"/>
    </source>
</evidence>
<dbReference type="FunFam" id="1.10.287.950:FF:000001">
    <property type="entry name" value="Methyl-accepting chemotaxis sensory transducer"/>
    <property type="match status" value="1"/>
</dbReference>
<dbReference type="GO" id="GO:0004888">
    <property type="term" value="F:transmembrane signaling receptor activity"/>
    <property type="evidence" value="ECO:0007669"/>
    <property type="project" value="InterPro"/>
</dbReference>
<dbReference type="InterPro" id="IPR003660">
    <property type="entry name" value="HAMP_dom"/>
</dbReference>
<feature type="transmembrane region" description="Helical" evidence="7">
    <location>
        <begin position="184"/>
        <end position="203"/>
    </location>
</feature>
<dbReference type="EMBL" id="CP048286">
    <property type="protein sequence ID" value="QHW34161.1"/>
    <property type="molecule type" value="Genomic_DNA"/>
</dbReference>
<dbReference type="PANTHER" id="PTHR32089:SF112">
    <property type="entry name" value="LYSOZYME-LIKE PROTEIN-RELATED"/>
    <property type="match status" value="1"/>
</dbReference>
<comment type="similarity">
    <text evidence="5">Belongs to the methyl-accepting chemotaxis (MCP) protein family.</text>
</comment>
<dbReference type="SUPFAM" id="SSF58104">
    <property type="entry name" value="Methyl-accepting chemotaxis protein (MCP) signaling domain"/>
    <property type="match status" value="1"/>
</dbReference>
<dbReference type="Pfam" id="PF12729">
    <property type="entry name" value="4HB_MCP_1"/>
    <property type="match status" value="1"/>
</dbReference>
<dbReference type="CDD" id="cd06225">
    <property type="entry name" value="HAMP"/>
    <property type="match status" value="1"/>
</dbReference>